<comment type="caution">
    <text evidence="1">The sequence shown here is derived from an EMBL/GenBank/DDBJ whole genome shotgun (WGS) entry which is preliminary data.</text>
</comment>
<evidence type="ECO:0000313" key="1">
    <source>
        <dbReference type="EMBL" id="MVM34098.1"/>
    </source>
</evidence>
<accession>A0A7K1SK32</accession>
<evidence type="ECO:0000313" key="2">
    <source>
        <dbReference type="Proteomes" id="UP000436006"/>
    </source>
</evidence>
<sequence length="154" mass="18389">MAKSINYYDRAQLAKRRILHPDSKTFNLDKVIQLTGLIIERRLEWDIECHTDDITTSLKEVFNVETTFFNLSYPPEMEQNGDDEYYSFDFDLQEWYILMLNLDKELREMFQSKNESILQNREAAYLMDNLVNLILPTFTDVHESCLKVWGDIFL</sequence>
<protein>
    <submittedName>
        <fullName evidence="1">Uncharacterized protein</fullName>
    </submittedName>
</protein>
<dbReference type="Proteomes" id="UP000436006">
    <property type="component" value="Unassembled WGS sequence"/>
</dbReference>
<dbReference type="RefSeq" id="WP_157588873.1">
    <property type="nucleotide sequence ID" value="NZ_WPIN01000014.1"/>
</dbReference>
<keyword evidence="2" id="KW-1185">Reference proteome</keyword>
<organism evidence="1 2">
    <name type="scientific">Spirosoma arboris</name>
    <dbReference type="NCBI Taxonomy" id="2682092"/>
    <lineage>
        <taxon>Bacteria</taxon>
        <taxon>Pseudomonadati</taxon>
        <taxon>Bacteroidota</taxon>
        <taxon>Cytophagia</taxon>
        <taxon>Cytophagales</taxon>
        <taxon>Cytophagaceae</taxon>
        <taxon>Spirosoma</taxon>
    </lineage>
</organism>
<reference evidence="1 2" key="1">
    <citation type="submission" date="2019-12" db="EMBL/GenBank/DDBJ databases">
        <title>Spirosoma sp. HMF4905 genome sequencing and assembly.</title>
        <authorList>
            <person name="Kang H."/>
            <person name="Cha I."/>
            <person name="Kim H."/>
            <person name="Joh K."/>
        </authorList>
    </citation>
    <scope>NUCLEOTIDE SEQUENCE [LARGE SCALE GENOMIC DNA]</scope>
    <source>
        <strain evidence="1 2">HMF4905</strain>
    </source>
</reference>
<proteinExistence type="predicted"/>
<name>A0A7K1SK32_9BACT</name>
<gene>
    <name evidence="1" type="ORF">GO755_28960</name>
</gene>
<dbReference type="AlphaFoldDB" id="A0A7K1SK32"/>
<dbReference type="EMBL" id="WPIN01000014">
    <property type="protein sequence ID" value="MVM34098.1"/>
    <property type="molecule type" value="Genomic_DNA"/>
</dbReference>